<dbReference type="Pfam" id="PF07963">
    <property type="entry name" value="N_methyl"/>
    <property type="match status" value="1"/>
</dbReference>
<dbReference type="NCBIfam" id="TIGR02532">
    <property type="entry name" value="IV_pilin_GFxxxE"/>
    <property type="match status" value="1"/>
</dbReference>
<evidence type="ECO:0000256" key="3">
    <source>
        <dbReference type="ARBA" id="ARBA00022475"/>
    </source>
</evidence>
<evidence type="ECO:0000256" key="11">
    <source>
        <dbReference type="SAM" id="Phobius"/>
    </source>
</evidence>
<keyword evidence="7 11" id="KW-1133">Transmembrane helix</keyword>
<accession>A0ABV4I915</accession>
<evidence type="ECO:0000256" key="5">
    <source>
        <dbReference type="ARBA" id="ARBA00022519"/>
    </source>
</evidence>
<dbReference type="SUPFAM" id="SSF54523">
    <property type="entry name" value="Pili subunits"/>
    <property type="match status" value="1"/>
</dbReference>
<keyword evidence="5" id="KW-0997">Cell inner membrane</keyword>
<dbReference type="EMBL" id="JBGJLR010000001">
    <property type="protein sequence ID" value="MEZ2738226.1"/>
    <property type="molecule type" value="Genomic_DNA"/>
</dbReference>
<keyword evidence="4" id="KW-0488">Methylation</keyword>
<evidence type="ECO:0000256" key="7">
    <source>
        <dbReference type="ARBA" id="ARBA00022989"/>
    </source>
</evidence>
<sequence length="199" mass="21572">MRLARCSQNFQKPAPSQQGFTLVELMVTLAVLVILLGIAVPSFTPLRERWQANQAIADLESSLFYARSESIRRGGGISLIRTPSSDSCAAADNEWQCGWTLIIDTNQDGIADVFNGGEENTTLRPFSHNYTNLAIAASANSNTILIDRWGVLSLAGLDNSSIFSFDARPLSQPNADTQRLCISAGGHLRKIKNSANCNA</sequence>
<evidence type="ECO:0000256" key="2">
    <source>
        <dbReference type="ARBA" id="ARBA00021549"/>
    </source>
</evidence>
<comment type="similarity">
    <text evidence="9">Belongs to the GSP H family.</text>
</comment>
<evidence type="ECO:0000256" key="1">
    <source>
        <dbReference type="ARBA" id="ARBA00004377"/>
    </source>
</evidence>
<evidence type="ECO:0000313" key="13">
    <source>
        <dbReference type="EMBL" id="MEZ2738226.1"/>
    </source>
</evidence>
<feature type="domain" description="General secretion pathway GspH" evidence="12">
    <location>
        <begin position="56"/>
        <end position="186"/>
    </location>
</feature>
<keyword evidence="6 11" id="KW-0812">Transmembrane</keyword>
<dbReference type="RefSeq" id="WP_370889899.1">
    <property type="nucleotide sequence ID" value="NZ_JBGJLR010000001.1"/>
</dbReference>
<evidence type="ECO:0000256" key="9">
    <source>
        <dbReference type="ARBA" id="ARBA00025772"/>
    </source>
</evidence>
<evidence type="ECO:0000259" key="12">
    <source>
        <dbReference type="Pfam" id="PF12019"/>
    </source>
</evidence>
<organism evidence="13 14">
    <name type="scientific">Comamonas jiangduensis</name>
    <dbReference type="NCBI Taxonomy" id="1194168"/>
    <lineage>
        <taxon>Bacteria</taxon>
        <taxon>Pseudomonadati</taxon>
        <taxon>Pseudomonadota</taxon>
        <taxon>Betaproteobacteria</taxon>
        <taxon>Burkholderiales</taxon>
        <taxon>Comamonadaceae</taxon>
        <taxon>Comamonas</taxon>
    </lineage>
</organism>
<protein>
    <recommendedName>
        <fullName evidence="2">Type II secretion system protein H</fullName>
    </recommendedName>
    <alternativeName>
        <fullName evidence="10">General secretion pathway protein H</fullName>
    </alternativeName>
</protein>
<dbReference type="InterPro" id="IPR012902">
    <property type="entry name" value="N_methyl_site"/>
</dbReference>
<dbReference type="Pfam" id="PF12019">
    <property type="entry name" value="GspH"/>
    <property type="match status" value="1"/>
</dbReference>
<evidence type="ECO:0000313" key="14">
    <source>
        <dbReference type="Proteomes" id="UP001567350"/>
    </source>
</evidence>
<dbReference type="InterPro" id="IPR022346">
    <property type="entry name" value="T2SS_GspH"/>
</dbReference>
<proteinExistence type="inferred from homology"/>
<comment type="caution">
    <text evidence="13">The sequence shown here is derived from an EMBL/GenBank/DDBJ whole genome shotgun (WGS) entry which is preliminary data.</text>
</comment>
<feature type="transmembrane region" description="Helical" evidence="11">
    <location>
        <begin position="20"/>
        <end position="40"/>
    </location>
</feature>
<evidence type="ECO:0000256" key="4">
    <source>
        <dbReference type="ARBA" id="ARBA00022481"/>
    </source>
</evidence>
<evidence type="ECO:0000256" key="8">
    <source>
        <dbReference type="ARBA" id="ARBA00023136"/>
    </source>
</evidence>
<evidence type="ECO:0000256" key="10">
    <source>
        <dbReference type="ARBA" id="ARBA00030775"/>
    </source>
</evidence>
<keyword evidence="8 11" id="KW-0472">Membrane</keyword>
<gene>
    <name evidence="13" type="ORF">ACBP88_01935</name>
</gene>
<dbReference type="InterPro" id="IPR045584">
    <property type="entry name" value="Pilin-like"/>
</dbReference>
<dbReference type="PROSITE" id="PS00409">
    <property type="entry name" value="PROKAR_NTER_METHYL"/>
    <property type="match status" value="1"/>
</dbReference>
<name>A0ABV4I915_9BURK</name>
<reference evidence="13 14" key="1">
    <citation type="submission" date="2024-08" db="EMBL/GenBank/DDBJ databases">
        <authorList>
            <person name="Feng Z."/>
            <person name="Ronholm J."/>
        </authorList>
    </citation>
    <scope>NUCLEOTIDE SEQUENCE [LARGE SCALE GENOMIC DNA]</scope>
    <source>
        <strain evidence="13 14">4-AB0-8</strain>
    </source>
</reference>
<dbReference type="Gene3D" id="3.55.40.10">
    <property type="entry name" value="minor pseudopilin epsh domain"/>
    <property type="match status" value="1"/>
</dbReference>
<dbReference type="Proteomes" id="UP001567350">
    <property type="component" value="Unassembled WGS sequence"/>
</dbReference>
<evidence type="ECO:0000256" key="6">
    <source>
        <dbReference type="ARBA" id="ARBA00022692"/>
    </source>
</evidence>
<comment type="subcellular location">
    <subcellularLocation>
        <location evidence="1">Cell inner membrane</location>
        <topology evidence="1">Single-pass membrane protein</topology>
    </subcellularLocation>
</comment>
<keyword evidence="14" id="KW-1185">Reference proteome</keyword>
<keyword evidence="3" id="KW-1003">Cell membrane</keyword>